<sequence length="57" mass="6626">MGKKKEIWVRGGEKIELYRSTEPVGSPHSALGRTGCVKFRRTVYDERFERVVWVQTA</sequence>
<dbReference type="AlphaFoldDB" id="A0A0F9C4P8"/>
<reference evidence="1" key="1">
    <citation type="journal article" date="2015" name="Nature">
        <title>Complex archaea that bridge the gap between prokaryotes and eukaryotes.</title>
        <authorList>
            <person name="Spang A."/>
            <person name="Saw J.H."/>
            <person name="Jorgensen S.L."/>
            <person name="Zaremba-Niedzwiedzka K."/>
            <person name="Martijn J."/>
            <person name="Lind A.E."/>
            <person name="van Eijk R."/>
            <person name="Schleper C."/>
            <person name="Guy L."/>
            <person name="Ettema T.J."/>
        </authorList>
    </citation>
    <scope>NUCLEOTIDE SEQUENCE</scope>
</reference>
<comment type="caution">
    <text evidence="1">The sequence shown here is derived from an EMBL/GenBank/DDBJ whole genome shotgun (WGS) entry which is preliminary data.</text>
</comment>
<organism evidence="1">
    <name type="scientific">marine sediment metagenome</name>
    <dbReference type="NCBI Taxonomy" id="412755"/>
    <lineage>
        <taxon>unclassified sequences</taxon>
        <taxon>metagenomes</taxon>
        <taxon>ecological metagenomes</taxon>
    </lineage>
</organism>
<dbReference type="EMBL" id="LAZR01037808">
    <property type="protein sequence ID" value="KKL21237.1"/>
    <property type="molecule type" value="Genomic_DNA"/>
</dbReference>
<proteinExistence type="predicted"/>
<name>A0A0F9C4P8_9ZZZZ</name>
<accession>A0A0F9C4P8</accession>
<gene>
    <name evidence="1" type="ORF">LCGC14_2447480</name>
</gene>
<protein>
    <submittedName>
        <fullName evidence="1">Uncharacterized protein</fullName>
    </submittedName>
</protein>
<evidence type="ECO:0000313" key="1">
    <source>
        <dbReference type="EMBL" id="KKL21237.1"/>
    </source>
</evidence>
<feature type="non-terminal residue" evidence="1">
    <location>
        <position position="57"/>
    </location>
</feature>